<dbReference type="InterPro" id="IPR004308">
    <property type="entry name" value="GCS"/>
</dbReference>
<evidence type="ECO:0000256" key="6">
    <source>
        <dbReference type="ARBA" id="ARBA00022741"/>
    </source>
</evidence>
<dbReference type="Gene3D" id="3.30.590.50">
    <property type="match status" value="1"/>
</dbReference>
<evidence type="ECO:0000256" key="5">
    <source>
        <dbReference type="ARBA" id="ARBA00022684"/>
    </source>
</evidence>
<dbReference type="EMBL" id="OC882344">
    <property type="protein sequence ID" value="CAD7642714.1"/>
    <property type="molecule type" value="Genomic_DNA"/>
</dbReference>
<dbReference type="GO" id="GO:0006750">
    <property type="term" value="P:glutathione biosynthetic process"/>
    <property type="evidence" value="ECO:0007669"/>
    <property type="project" value="UniProtKB-UniRule"/>
</dbReference>
<dbReference type="EMBL" id="CAJPIZ010027769">
    <property type="protein sequence ID" value="CAG2119320.1"/>
    <property type="molecule type" value="Genomic_DNA"/>
</dbReference>
<dbReference type="GO" id="GO:0004357">
    <property type="term" value="F:glutamate-cysteine ligase activity"/>
    <property type="evidence" value="ECO:0007669"/>
    <property type="project" value="UniProtKB-UniRule"/>
</dbReference>
<name>A0A7R9LJ81_9ACAR</name>
<dbReference type="PANTHER" id="PTHR11164:SF0">
    <property type="entry name" value="GLUTAMATE--CYSTEINE LIGASE CATALYTIC SUBUNIT"/>
    <property type="match status" value="1"/>
</dbReference>
<evidence type="ECO:0000256" key="2">
    <source>
        <dbReference type="ARBA" id="ARBA00008100"/>
    </source>
</evidence>
<evidence type="ECO:0000256" key="9">
    <source>
        <dbReference type="ARBA" id="ARBA00032122"/>
    </source>
</evidence>
<protein>
    <recommendedName>
        <fullName evidence="3 10">Glutamate--cysteine ligase</fullName>
        <ecNumber evidence="3 10">6.3.2.2</ecNumber>
    </recommendedName>
    <alternativeName>
        <fullName evidence="9 10">Gamma-ECS</fullName>
    </alternativeName>
    <alternativeName>
        <fullName evidence="8 10">Gamma-glutamylcysteine synthetase</fullName>
    </alternativeName>
</protein>
<keyword evidence="13" id="KW-1185">Reference proteome</keyword>
<evidence type="ECO:0000256" key="7">
    <source>
        <dbReference type="ARBA" id="ARBA00022840"/>
    </source>
</evidence>
<evidence type="ECO:0000256" key="4">
    <source>
        <dbReference type="ARBA" id="ARBA00022598"/>
    </source>
</evidence>
<organism evidence="12">
    <name type="scientific">Medioppia subpectinata</name>
    <dbReference type="NCBI Taxonomy" id="1979941"/>
    <lineage>
        <taxon>Eukaryota</taxon>
        <taxon>Metazoa</taxon>
        <taxon>Ecdysozoa</taxon>
        <taxon>Arthropoda</taxon>
        <taxon>Chelicerata</taxon>
        <taxon>Arachnida</taxon>
        <taxon>Acari</taxon>
        <taxon>Acariformes</taxon>
        <taxon>Sarcoptiformes</taxon>
        <taxon>Oribatida</taxon>
        <taxon>Brachypylina</taxon>
        <taxon>Oppioidea</taxon>
        <taxon>Oppiidae</taxon>
        <taxon>Medioppia</taxon>
    </lineage>
</organism>
<dbReference type="Proteomes" id="UP000759131">
    <property type="component" value="Unassembled WGS sequence"/>
</dbReference>
<comment type="pathway">
    <text evidence="1 10">Sulfur metabolism; glutathione biosynthesis; glutathione from L-cysteine and L-glutamate: step 1/2.</text>
</comment>
<evidence type="ECO:0000256" key="8">
    <source>
        <dbReference type="ARBA" id="ARBA00030585"/>
    </source>
</evidence>
<dbReference type="UniPathway" id="UPA00142">
    <property type="reaction ID" value="UER00209"/>
</dbReference>
<keyword evidence="5 10" id="KW-0317">Glutathione biosynthesis</keyword>
<proteinExistence type="inferred from homology"/>
<sequence length="182" mass="21106">MRFKPPPLNQQSIGWRVEFRPMEIQMTDTQNAAFSVFVILLSRIVLKYKLNFIIPMSKIHQNITTALKRDAINRCKFWFRKDIFTQNTPQIHCFKKNRNRYESEEESYIEMSINEIMNGYGNEFPGLIPLIREYVKTEPEPNAIPNPEPKPKAIAKAIPDPEDSLSPKTSPDSEGDSDSEDD</sequence>
<dbReference type="PANTHER" id="PTHR11164">
    <property type="entry name" value="GLUTAMATE CYSTEINE LIGASE"/>
    <property type="match status" value="1"/>
</dbReference>
<dbReference type="GO" id="GO:0017109">
    <property type="term" value="C:glutamate-cysteine ligase complex"/>
    <property type="evidence" value="ECO:0007669"/>
    <property type="project" value="TreeGrafter"/>
</dbReference>
<dbReference type="Pfam" id="PF03074">
    <property type="entry name" value="GCS"/>
    <property type="match status" value="1"/>
</dbReference>
<dbReference type="AlphaFoldDB" id="A0A7R9LJ81"/>
<evidence type="ECO:0000256" key="11">
    <source>
        <dbReference type="SAM" id="MobiDB-lite"/>
    </source>
</evidence>
<reference evidence="12" key="1">
    <citation type="submission" date="2020-11" db="EMBL/GenBank/DDBJ databases">
        <authorList>
            <person name="Tran Van P."/>
        </authorList>
    </citation>
    <scope>NUCLEOTIDE SEQUENCE</scope>
</reference>
<accession>A0A7R9LJ81</accession>
<keyword evidence="6 10" id="KW-0547">Nucleotide-binding</keyword>
<comment type="catalytic activity">
    <reaction evidence="10">
        <text>L-cysteine + L-glutamate + ATP = gamma-L-glutamyl-L-cysteine + ADP + phosphate + H(+)</text>
        <dbReference type="Rhea" id="RHEA:13285"/>
        <dbReference type="ChEBI" id="CHEBI:15378"/>
        <dbReference type="ChEBI" id="CHEBI:29985"/>
        <dbReference type="ChEBI" id="CHEBI:30616"/>
        <dbReference type="ChEBI" id="CHEBI:35235"/>
        <dbReference type="ChEBI" id="CHEBI:43474"/>
        <dbReference type="ChEBI" id="CHEBI:58173"/>
        <dbReference type="ChEBI" id="CHEBI:456216"/>
        <dbReference type="EC" id="6.3.2.2"/>
    </reaction>
</comment>
<feature type="compositionally biased region" description="Acidic residues" evidence="11">
    <location>
        <begin position="173"/>
        <end position="182"/>
    </location>
</feature>
<gene>
    <name evidence="12" type="ORF">OSB1V03_LOCUS19269</name>
</gene>
<evidence type="ECO:0000313" key="12">
    <source>
        <dbReference type="EMBL" id="CAD7642714.1"/>
    </source>
</evidence>
<comment type="similarity">
    <text evidence="2 10">Belongs to the glutamate--cysteine ligase type 3 family.</text>
</comment>
<keyword evidence="7 10" id="KW-0067">ATP-binding</keyword>
<dbReference type="EC" id="6.3.2.2" evidence="3 10"/>
<evidence type="ECO:0000256" key="10">
    <source>
        <dbReference type="RuleBase" id="RU367135"/>
    </source>
</evidence>
<feature type="region of interest" description="Disordered" evidence="11">
    <location>
        <begin position="139"/>
        <end position="182"/>
    </location>
</feature>
<dbReference type="GO" id="GO:0005524">
    <property type="term" value="F:ATP binding"/>
    <property type="evidence" value="ECO:0007669"/>
    <property type="project" value="UniProtKB-UniRule"/>
</dbReference>
<evidence type="ECO:0000256" key="3">
    <source>
        <dbReference type="ARBA" id="ARBA00012220"/>
    </source>
</evidence>
<dbReference type="SUPFAM" id="SSF55931">
    <property type="entry name" value="Glutamine synthetase/guanido kinase"/>
    <property type="match status" value="1"/>
</dbReference>
<dbReference type="InterPro" id="IPR014746">
    <property type="entry name" value="Gln_synth/guanido_kin_cat_dom"/>
</dbReference>
<dbReference type="OrthoDB" id="10064608at2759"/>
<evidence type="ECO:0000313" key="13">
    <source>
        <dbReference type="Proteomes" id="UP000759131"/>
    </source>
</evidence>
<keyword evidence="4 10" id="KW-0436">Ligase</keyword>
<evidence type="ECO:0000256" key="1">
    <source>
        <dbReference type="ARBA" id="ARBA00005006"/>
    </source>
</evidence>